<reference evidence="2 3" key="1">
    <citation type="journal article" date="2021" name="Comput. Struct. Biotechnol. J.">
        <title>De novo genome assembly of the potent medicinal plant Rehmannia glutinosa using nanopore technology.</title>
        <authorList>
            <person name="Ma L."/>
            <person name="Dong C."/>
            <person name="Song C."/>
            <person name="Wang X."/>
            <person name="Zheng X."/>
            <person name="Niu Y."/>
            <person name="Chen S."/>
            <person name="Feng W."/>
        </authorList>
    </citation>
    <scope>NUCLEOTIDE SEQUENCE [LARGE SCALE GENOMIC DNA]</scope>
    <source>
        <strain evidence="2">DH-2019</strain>
    </source>
</reference>
<evidence type="ECO:0000313" key="3">
    <source>
        <dbReference type="Proteomes" id="UP001318860"/>
    </source>
</evidence>
<dbReference type="Proteomes" id="UP001318860">
    <property type="component" value="Unassembled WGS sequence"/>
</dbReference>
<evidence type="ECO:0000313" key="2">
    <source>
        <dbReference type="EMBL" id="KAK6127139.1"/>
    </source>
</evidence>
<evidence type="ECO:0000256" key="1">
    <source>
        <dbReference type="SAM" id="MobiDB-lite"/>
    </source>
</evidence>
<comment type="caution">
    <text evidence="2">The sequence shown here is derived from an EMBL/GenBank/DDBJ whole genome shotgun (WGS) entry which is preliminary data.</text>
</comment>
<keyword evidence="3" id="KW-1185">Reference proteome</keyword>
<feature type="region of interest" description="Disordered" evidence="1">
    <location>
        <begin position="225"/>
        <end position="244"/>
    </location>
</feature>
<feature type="compositionally biased region" description="Basic and acidic residues" evidence="1">
    <location>
        <begin position="124"/>
        <end position="160"/>
    </location>
</feature>
<dbReference type="EMBL" id="JABTTQ020001905">
    <property type="protein sequence ID" value="KAK6127139.1"/>
    <property type="molecule type" value="Genomic_DNA"/>
</dbReference>
<organism evidence="2 3">
    <name type="scientific">Rehmannia glutinosa</name>
    <name type="common">Chinese foxglove</name>
    <dbReference type="NCBI Taxonomy" id="99300"/>
    <lineage>
        <taxon>Eukaryota</taxon>
        <taxon>Viridiplantae</taxon>
        <taxon>Streptophyta</taxon>
        <taxon>Embryophyta</taxon>
        <taxon>Tracheophyta</taxon>
        <taxon>Spermatophyta</taxon>
        <taxon>Magnoliopsida</taxon>
        <taxon>eudicotyledons</taxon>
        <taxon>Gunneridae</taxon>
        <taxon>Pentapetalae</taxon>
        <taxon>asterids</taxon>
        <taxon>lamiids</taxon>
        <taxon>Lamiales</taxon>
        <taxon>Orobanchaceae</taxon>
        <taxon>Rehmannieae</taxon>
        <taxon>Rehmannia</taxon>
    </lineage>
</organism>
<gene>
    <name evidence="2" type="ORF">DH2020_039118</name>
</gene>
<name>A0ABR0UXU6_REHGL</name>
<proteinExistence type="predicted"/>
<protein>
    <submittedName>
        <fullName evidence="2">Uncharacterized protein</fullName>
    </submittedName>
</protein>
<feature type="compositionally biased region" description="Basic and acidic residues" evidence="1">
    <location>
        <begin position="99"/>
        <end position="114"/>
    </location>
</feature>
<accession>A0ABR0UXU6</accession>
<feature type="region of interest" description="Disordered" evidence="1">
    <location>
        <begin position="92"/>
        <end position="192"/>
    </location>
</feature>
<sequence length="261" mass="29367">MPSSSSASEEARSHVDMQTILEEADEIKEIDEGLLSELDSVGDFSVTQSGPGSNDFEKYIDYVGESSSSADRAETSTTEVVEVVNSVEVNEIENPTDLENSRDEIDVYDEDMKCIEPQISQNNSDEHIDTSNREFDEKDGQDSTSERKSEEETLSEENKSYQDNNSLPEKAESTSVETEVPVERAEVSHNDQVYMETASGMPQLEARTREDIDVVFKQFRDEEIEKPVISEPPQVELTSESENEVDIQSTKMLILCLRKLD</sequence>